<feature type="binding site" evidence="11">
    <location>
        <position position="159"/>
    </location>
    <ligand>
        <name>CTP</name>
        <dbReference type="ChEBI" id="CHEBI:37563"/>
    </ligand>
</feature>
<evidence type="ECO:0000259" key="14">
    <source>
        <dbReference type="Pfam" id="PF13735"/>
    </source>
</evidence>
<feature type="binding site" evidence="11">
    <location>
        <position position="162"/>
    </location>
    <ligand>
        <name>CTP</name>
        <dbReference type="ChEBI" id="CHEBI:37563"/>
    </ligand>
</feature>
<evidence type="ECO:0000256" key="9">
    <source>
        <dbReference type="ARBA" id="ARBA00022842"/>
    </source>
</evidence>
<feature type="binding site" evidence="11">
    <location>
        <position position="162"/>
    </location>
    <ligand>
        <name>ATP</name>
        <dbReference type="ChEBI" id="CHEBI:30616"/>
    </ligand>
</feature>
<dbReference type="GO" id="GO:0042245">
    <property type="term" value="P:RNA repair"/>
    <property type="evidence" value="ECO:0007669"/>
    <property type="project" value="UniProtKB-KW"/>
</dbReference>
<reference evidence="15 16" key="1">
    <citation type="submission" date="2019-05" db="EMBL/GenBank/DDBJ databases">
        <title>The metagenome of a microbial culture collection derived from dairy environment covers the genomic content of the human microbiome.</title>
        <authorList>
            <person name="Roder T."/>
            <person name="Wuthrich D."/>
            <person name="Sattari Z."/>
            <person name="Von Ah U."/>
            <person name="Bar C."/>
            <person name="Ronchi F."/>
            <person name="Macpherson A.J."/>
            <person name="Ganal-Vonarburg S.C."/>
            <person name="Bruggmann R."/>
            <person name="Vergeres G."/>
        </authorList>
    </citation>
    <scope>NUCLEOTIDE SEQUENCE [LARGE SCALE GENOMIC DNA]</scope>
    <source>
        <strain evidence="15 16">FAM 24227</strain>
    </source>
</reference>
<keyword evidence="2 11" id="KW-0808">Transferase</keyword>
<evidence type="ECO:0000313" key="15">
    <source>
        <dbReference type="EMBL" id="TLQ49190.1"/>
    </source>
</evidence>
<evidence type="ECO:0000259" key="13">
    <source>
        <dbReference type="Pfam" id="PF12627"/>
    </source>
</evidence>
<proteinExistence type="inferred from homology"/>
<feature type="binding site" evidence="11">
    <location>
        <position position="159"/>
    </location>
    <ligand>
        <name>ATP</name>
        <dbReference type="ChEBI" id="CHEBI:30616"/>
    </ligand>
</feature>
<dbReference type="PANTHER" id="PTHR46173">
    <property type="entry name" value="CCA TRNA NUCLEOTIDYLTRANSFERASE 1, MITOCHONDRIAL"/>
    <property type="match status" value="1"/>
</dbReference>
<keyword evidence="9 11" id="KW-0460">Magnesium</keyword>
<evidence type="ECO:0000256" key="10">
    <source>
        <dbReference type="ARBA" id="ARBA00022884"/>
    </source>
</evidence>
<feature type="binding site" evidence="11">
    <location>
        <position position="32"/>
    </location>
    <ligand>
        <name>CTP</name>
        <dbReference type="ChEBI" id="CHEBI:37563"/>
    </ligand>
</feature>
<sequence length="409" mass="47342">MFVSLTDPLFQEAIPVLGQIESHGYEAYFVGGCVRDTLLNKKINDIDIASSARPEEVEAMFPITFDVGKEHGTIVVVVDKAPYEITTFRTEGDYTDYRRPDEVNFVRNLREDTLRRDFTINAMAFDRQGELYDYHGGVKDLNDHLIRCVGNAQERFLEDALRMMRAIRFASQLGFEIEQESFNAIQALKANLQHISIERIRIEFSKFLLGNSFTEKSQLLVNTGLAEYLPGFTQELAGTVMSELSKDFKDTPNALRDERLVWARMLKHMGIIQPETIRSFLKEWTHSNAFIKDVIQMIQLFDYFKEEHVTSWEVYNYDFSNIQRVEDFLFETQRIDHKFVEDIYNALPIKSKKDIAVNGKDVMTILDLKKGGPEIGAWLDKIERLIIEMELENTYSMIEAYIKNSGSID</sequence>
<dbReference type="EC" id="2.7.7.72" evidence="11"/>
<keyword evidence="6 11" id="KW-0547">Nucleotide-binding</keyword>
<feature type="binding site" evidence="11">
    <location>
        <position position="35"/>
    </location>
    <ligand>
        <name>ATP</name>
        <dbReference type="ChEBI" id="CHEBI:30616"/>
    </ligand>
</feature>
<comment type="cofactor">
    <cofactor evidence="1 11">
        <name>Mg(2+)</name>
        <dbReference type="ChEBI" id="CHEBI:18420"/>
    </cofactor>
</comment>
<feature type="domain" description="CCA-adding enzyme C-terminal" evidence="14">
    <location>
        <begin position="255"/>
        <end position="401"/>
    </location>
</feature>
<feature type="binding site" evidence="11">
    <location>
        <position position="32"/>
    </location>
    <ligand>
        <name>ATP</name>
        <dbReference type="ChEBI" id="CHEBI:30616"/>
    </ligand>
</feature>
<evidence type="ECO:0000256" key="6">
    <source>
        <dbReference type="ARBA" id="ARBA00022741"/>
    </source>
</evidence>
<evidence type="ECO:0000256" key="3">
    <source>
        <dbReference type="ARBA" id="ARBA00022694"/>
    </source>
</evidence>
<dbReference type="OrthoDB" id="9805698at2"/>
<keyword evidence="10 11" id="KW-0694">RNA-binding</keyword>
<organism evidence="15 16">
    <name type="scientific">Ruoffia tabacinasalis</name>
    <dbReference type="NCBI Taxonomy" id="87458"/>
    <lineage>
        <taxon>Bacteria</taxon>
        <taxon>Bacillati</taxon>
        <taxon>Bacillota</taxon>
        <taxon>Bacilli</taxon>
        <taxon>Lactobacillales</taxon>
        <taxon>Aerococcaceae</taxon>
        <taxon>Ruoffia</taxon>
    </lineage>
</organism>
<keyword evidence="7 11" id="KW-0692">RNA repair</keyword>
<comment type="similarity">
    <text evidence="11">Belongs to the tRNA nucleotidyltransferase/poly(A) polymerase family. Bacterial CCA-adding enzyme type 3 subfamily.</text>
</comment>
<dbReference type="NCBIfam" id="NF009814">
    <property type="entry name" value="PRK13299.1"/>
    <property type="match status" value="1"/>
</dbReference>
<feature type="binding site" evidence="11">
    <location>
        <position position="47"/>
    </location>
    <ligand>
        <name>Mg(2+)</name>
        <dbReference type="ChEBI" id="CHEBI:18420"/>
    </ligand>
</feature>
<dbReference type="InterPro" id="IPR032828">
    <property type="entry name" value="PolyA_RNA-bd"/>
</dbReference>
<dbReference type="InterPro" id="IPR032810">
    <property type="entry name" value="CCA-adding_enz_C"/>
</dbReference>
<feature type="binding site" evidence="11">
    <location>
        <position position="168"/>
    </location>
    <ligand>
        <name>ATP</name>
        <dbReference type="ChEBI" id="CHEBI:30616"/>
    </ligand>
</feature>
<dbReference type="GO" id="GO:0004810">
    <property type="term" value="F:CCA tRNA nucleotidyltransferase activity"/>
    <property type="evidence" value="ECO:0007669"/>
    <property type="project" value="UniProtKB-UniRule"/>
</dbReference>
<dbReference type="InterPro" id="IPR023068">
    <property type="entry name" value="CCA-adding_enz_firmicutes"/>
</dbReference>
<feature type="binding site" evidence="11">
    <location>
        <position position="168"/>
    </location>
    <ligand>
        <name>CTP</name>
        <dbReference type="ChEBI" id="CHEBI:37563"/>
    </ligand>
</feature>
<dbReference type="InterPro" id="IPR050264">
    <property type="entry name" value="Bact_CCA-adding_enz_type3_sf"/>
</dbReference>
<feature type="binding site" evidence="11">
    <location>
        <position position="165"/>
    </location>
    <ligand>
        <name>ATP</name>
        <dbReference type="ChEBI" id="CHEBI:30616"/>
    </ligand>
</feature>
<dbReference type="Gene3D" id="1.20.58.560">
    <property type="match status" value="1"/>
</dbReference>
<comment type="subunit">
    <text evidence="11">Homodimer.</text>
</comment>
<evidence type="ECO:0000256" key="2">
    <source>
        <dbReference type="ARBA" id="ARBA00022679"/>
    </source>
</evidence>
<comment type="catalytic activity">
    <reaction evidence="11">
        <text>a tRNA precursor + 2 CTP + ATP = a tRNA with a 3' CCA end + 3 diphosphate</text>
        <dbReference type="Rhea" id="RHEA:14433"/>
        <dbReference type="Rhea" id="RHEA-COMP:10465"/>
        <dbReference type="Rhea" id="RHEA-COMP:10468"/>
        <dbReference type="ChEBI" id="CHEBI:30616"/>
        <dbReference type="ChEBI" id="CHEBI:33019"/>
        <dbReference type="ChEBI" id="CHEBI:37563"/>
        <dbReference type="ChEBI" id="CHEBI:74896"/>
        <dbReference type="ChEBI" id="CHEBI:83071"/>
        <dbReference type="EC" id="2.7.7.72"/>
    </reaction>
</comment>
<dbReference type="GO" id="GO:0005524">
    <property type="term" value="F:ATP binding"/>
    <property type="evidence" value="ECO:0007669"/>
    <property type="project" value="UniProtKB-UniRule"/>
</dbReference>
<feature type="binding site" evidence="11">
    <location>
        <position position="35"/>
    </location>
    <ligand>
        <name>CTP</name>
        <dbReference type="ChEBI" id="CHEBI:37563"/>
    </ligand>
</feature>
<dbReference type="Pfam" id="PF13735">
    <property type="entry name" value="tRNA_NucTran2_2"/>
    <property type="match status" value="1"/>
</dbReference>
<dbReference type="CDD" id="cd05398">
    <property type="entry name" value="NT_ClassII-CCAase"/>
    <property type="match status" value="1"/>
</dbReference>
<evidence type="ECO:0000256" key="7">
    <source>
        <dbReference type="ARBA" id="ARBA00022800"/>
    </source>
</evidence>
<dbReference type="PANTHER" id="PTHR46173:SF1">
    <property type="entry name" value="CCA TRNA NUCLEOTIDYLTRANSFERASE 1, MITOCHONDRIAL"/>
    <property type="match status" value="1"/>
</dbReference>
<evidence type="ECO:0000256" key="11">
    <source>
        <dbReference type="HAMAP-Rule" id="MF_01263"/>
    </source>
</evidence>
<dbReference type="GO" id="GO:0000287">
    <property type="term" value="F:magnesium ion binding"/>
    <property type="evidence" value="ECO:0007669"/>
    <property type="project" value="UniProtKB-UniRule"/>
</dbReference>
<dbReference type="GO" id="GO:0000049">
    <property type="term" value="F:tRNA binding"/>
    <property type="evidence" value="ECO:0007669"/>
    <property type="project" value="UniProtKB-UniRule"/>
</dbReference>
<keyword evidence="5 11" id="KW-0479">Metal-binding</keyword>
<dbReference type="InterPro" id="IPR002646">
    <property type="entry name" value="PolA_pol_head_dom"/>
</dbReference>
<dbReference type="GO" id="GO:0160016">
    <property type="term" value="F:CCACCA tRNA nucleotidyltransferase activity"/>
    <property type="evidence" value="ECO:0007669"/>
    <property type="project" value="RHEA"/>
</dbReference>
<name>A0A5R9EIQ0_9LACT</name>
<comment type="miscellaneous">
    <text evidence="11">A single active site specifically recognizes both ATP and CTP and is responsible for their addition.</text>
</comment>
<feature type="domain" description="Poly A polymerase head" evidence="12">
    <location>
        <begin position="27"/>
        <end position="147"/>
    </location>
</feature>
<dbReference type="Pfam" id="PF01743">
    <property type="entry name" value="PolyA_pol"/>
    <property type="match status" value="1"/>
</dbReference>
<dbReference type="SUPFAM" id="SSF81301">
    <property type="entry name" value="Nucleotidyltransferase"/>
    <property type="match status" value="1"/>
</dbReference>
<comment type="catalytic activity">
    <reaction evidence="11">
        <text>a tRNA with a 3' CCA end + 2 CTP + ATP = a tRNA with a 3' CCACCA end + 3 diphosphate</text>
        <dbReference type="Rhea" id="RHEA:76235"/>
        <dbReference type="Rhea" id="RHEA-COMP:10468"/>
        <dbReference type="Rhea" id="RHEA-COMP:18655"/>
        <dbReference type="ChEBI" id="CHEBI:30616"/>
        <dbReference type="ChEBI" id="CHEBI:33019"/>
        <dbReference type="ChEBI" id="CHEBI:37563"/>
        <dbReference type="ChEBI" id="CHEBI:83071"/>
        <dbReference type="ChEBI" id="CHEBI:195187"/>
    </reaction>
</comment>
<dbReference type="EMBL" id="VBSP01000003">
    <property type="protein sequence ID" value="TLQ49190.1"/>
    <property type="molecule type" value="Genomic_DNA"/>
</dbReference>
<feature type="binding site" evidence="11">
    <location>
        <position position="116"/>
    </location>
    <ligand>
        <name>ATP</name>
        <dbReference type="ChEBI" id="CHEBI:30616"/>
    </ligand>
</feature>
<keyword evidence="3 11" id="KW-0819">tRNA processing</keyword>
<dbReference type="Proteomes" id="UP000306420">
    <property type="component" value="Unassembled WGS sequence"/>
</dbReference>
<keyword evidence="4 11" id="KW-0548">Nucleotidyltransferase</keyword>
<dbReference type="AlphaFoldDB" id="A0A5R9EIQ0"/>
<dbReference type="SUPFAM" id="SSF81891">
    <property type="entry name" value="Poly A polymerase C-terminal region-like"/>
    <property type="match status" value="1"/>
</dbReference>
<dbReference type="HAMAP" id="MF_01263">
    <property type="entry name" value="CCA_bact_type3"/>
    <property type="match status" value="1"/>
</dbReference>
<accession>A0A5R9EIQ0</accession>
<feature type="domain" description="tRNA nucleotidyltransferase/poly(A) polymerase RNA and SrmB- binding" evidence="13">
    <location>
        <begin position="174"/>
        <end position="233"/>
    </location>
</feature>
<feature type="binding site" evidence="11">
    <location>
        <position position="165"/>
    </location>
    <ligand>
        <name>CTP</name>
        <dbReference type="ChEBI" id="CHEBI:37563"/>
    </ligand>
</feature>
<evidence type="ECO:0000259" key="12">
    <source>
        <dbReference type="Pfam" id="PF01743"/>
    </source>
</evidence>
<evidence type="ECO:0000256" key="5">
    <source>
        <dbReference type="ARBA" id="ARBA00022723"/>
    </source>
</evidence>
<evidence type="ECO:0000313" key="16">
    <source>
        <dbReference type="Proteomes" id="UP000306420"/>
    </source>
</evidence>
<dbReference type="RefSeq" id="WP_138403721.1">
    <property type="nucleotide sequence ID" value="NZ_VBSP01000003.1"/>
</dbReference>
<feature type="binding site" evidence="11">
    <location>
        <position position="45"/>
    </location>
    <ligand>
        <name>Mg(2+)</name>
        <dbReference type="ChEBI" id="CHEBI:18420"/>
    </ligand>
</feature>
<dbReference type="Gene3D" id="1.10.246.80">
    <property type="match status" value="1"/>
</dbReference>
<feature type="binding site" evidence="11">
    <location>
        <position position="116"/>
    </location>
    <ligand>
        <name>CTP</name>
        <dbReference type="ChEBI" id="CHEBI:37563"/>
    </ligand>
</feature>
<comment type="caution">
    <text evidence="15">The sequence shown here is derived from an EMBL/GenBank/DDBJ whole genome shotgun (WGS) entry which is preliminary data.</text>
</comment>
<comment type="function">
    <text evidence="11">Catalyzes the addition and repair of the essential 3'-terminal CCA sequence in tRNAs without using a nucleic acid template. Adds these three nucleotides in the order of C, C, and A to the tRNA nucleotide-73, using CTP and ATP as substrates and producing inorganic pyrophosphate. tRNA 3'-terminal CCA addition is required both for tRNA processing and repair. Also involved in tRNA surveillance by mediating tandem CCA addition to generate a CCACCA at the 3' terminus of unstable tRNAs. While stable tRNAs receive only 3'-terminal CCA, unstable tRNAs are marked with CCACCA and rapidly degraded.</text>
</comment>
<gene>
    <name evidence="11" type="primary">cca</name>
    <name evidence="15" type="ORF">FEZ33_02020</name>
</gene>
<dbReference type="Gene3D" id="1.10.110.30">
    <property type="match status" value="1"/>
</dbReference>
<evidence type="ECO:0000256" key="8">
    <source>
        <dbReference type="ARBA" id="ARBA00022840"/>
    </source>
</evidence>
<dbReference type="Gene3D" id="3.30.460.10">
    <property type="entry name" value="Beta Polymerase, domain 2"/>
    <property type="match status" value="1"/>
</dbReference>
<dbReference type="InterPro" id="IPR043519">
    <property type="entry name" value="NT_sf"/>
</dbReference>
<evidence type="ECO:0000256" key="1">
    <source>
        <dbReference type="ARBA" id="ARBA00001946"/>
    </source>
</evidence>
<protein>
    <recommendedName>
        <fullName evidence="11">CCA-adding enzyme</fullName>
        <ecNumber evidence="11">2.7.7.72</ecNumber>
    </recommendedName>
    <alternativeName>
        <fullName evidence="11">CCA tRNA nucleotidyltransferase</fullName>
    </alternativeName>
    <alternativeName>
        <fullName evidence="11">tRNA CCA-pyrophosphorylase</fullName>
    </alternativeName>
    <alternativeName>
        <fullName evidence="11">tRNA adenylyl-/cytidylyl- transferase</fullName>
    </alternativeName>
    <alternativeName>
        <fullName evidence="11">tRNA nucleotidyltransferase</fullName>
    </alternativeName>
    <alternativeName>
        <fullName evidence="11">tRNA-NT</fullName>
    </alternativeName>
</protein>
<dbReference type="Pfam" id="PF12627">
    <property type="entry name" value="PolyA_pol_RNAbd"/>
    <property type="match status" value="1"/>
</dbReference>
<dbReference type="GO" id="GO:0001680">
    <property type="term" value="P:tRNA 3'-terminal CCA addition"/>
    <property type="evidence" value="ECO:0007669"/>
    <property type="project" value="UniProtKB-UniRule"/>
</dbReference>
<evidence type="ECO:0000256" key="4">
    <source>
        <dbReference type="ARBA" id="ARBA00022695"/>
    </source>
</evidence>
<keyword evidence="8 11" id="KW-0067">ATP-binding</keyword>